<evidence type="ECO:0000313" key="4">
    <source>
        <dbReference type="Proteomes" id="UP001207408"/>
    </source>
</evidence>
<gene>
    <name evidence="3" type="ORF">OM074_10200</name>
</gene>
<name>A0AAE3MDZ0_9BACT</name>
<dbReference type="GO" id="GO:0046872">
    <property type="term" value="F:metal ion binding"/>
    <property type="evidence" value="ECO:0007669"/>
    <property type="project" value="InterPro"/>
</dbReference>
<organism evidence="3 4">
    <name type="scientific">Plebeiibacterium marinum</name>
    <dbReference type="NCBI Taxonomy" id="2992111"/>
    <lineage>
        <taxon>Bacteria</taxon>
        <taxon>Pseudomonadati</taxon>
        <taxon>Bacteroidota</taxon>
        <taxon>Bacteroidia</taxon>
        <taxon>Marinilabiliales</taxon>
        <taxon>Marinilabiliaceae</taxon>
        <taxon>Plebeiibacterium</taxon>
    </lineage>
</organism>
<evidence type="ECO:0000259" key="1">
    <source>
        <dbReference type="Pfam" id="PF00675"/>
    </source>
</evidence>
<reference evidence="3" key="1">
    <citation type="submission" date="2022-10" db="EMBL/GenBank/DDBJ databases">
        <authorList>
            <person name="Yu W.X."/>
        </authorList>
    </citation>
    <scope>NUCLEOTIDE SEQUENCE</scope>
    <source>
        <strain evidence="3">D04</strain>
    </source>
</reference>
<dbReference type="PANTHER" id="PTHR11851:SF224">
    <property type="entry name" value="PROCESSING PROTEASE"/>
    <property type="match status" value="1"/>
</dbReference>
<dbReference type="Proteomes" id="UP001207408">
    <property type="component" value="Unassembled WGS sequence"/>
</dbReference>
<dbReference type="EMBL" id="JAPDPI010000018">
    <property type="protein sequence ID" value="MCW3805999.1"/>
    <property type="molecule type" value="Genomic_DNA"/>
</dbReference>
<dbReference type="Pfam" id="PF05193">
    <property type="entry name" value="Peptidase_M16_C"/>
    <property type="match status" value="1"/>
</dbReference>
<dbReference type="AlphaFoldDB" id="A0AAE3MDZ0"/>
<evidence type="ECO:0000313" key="3">
    <source>
        <dbReference type="EMBL" id="MCW3805999.1"/>
    </source>
</evidence>
<dbReference type="InterPro" id="IPR011249">
    <property type="entry name" value="Metalloenz_LuxS/M16"/>
</dbReference>
<dbReference type="InterPro" id="IPR050361">
    <property type="entry name" value="MPP/UQCRC_Complex"/>
</dbReference>
<dbReference type="SUPFAM" id="SSF63411">
    <property type="entry name" value="LuxS/MPP-like metallohydrolase"/>
    <property type="match status" value="2"/>
</dbReference>
<keyword evidence="4" id="KW-1185">Reference proteome</keyword>
<accession>A0AAE3MDZ0</accession>
<evidence type="ECO:0000259" key="2">
    <source>
        <dbReference type="Pfam" id="PF05193"/>
    </source>
</evidence>
<dbReference type="Gene3D" id="3.30.830.10">
    <property type="entry name" value="Metalloenzyme, LuxS/M16 peptidase-like"/>
    <property type="match status" value="2"/>
</dbReference>
<proteinExistence type="predicted"/>
<dbReference type="RefSeq" id="WP_301199371.1">
    <property type="nucleotide sequence ID" value="NZ_JAPDPI010000018.1"/>
</dbReference>
<dbReference type="InterPro" id="IPR011765">
    <property type="entry name" value="Pept_M16_N"/>
</dbReference>
<dbReference type="PANTHER" id="PTHR11851">
    <property type="entry name" value="METALLOPROTEASE"/>
    <property type="match status" value="1"/>
</dbReference>
<feature type="domain" description="Peptidase M16 N-terminal" evidence="1">
    <location>
        <begin position="39"/>
        <end position="150"/>
    </location>
</feature>
<dbReference type="Pfam" id="PF00675">
    <property type="entry name" value="Peptidase_M16"/>
    <property type="match status" value="1"/>
</dbReference>
<comment type="caution">
    <text evidence="3">The sequence shown here is derived from an EMBL/GenBank/DDBJ whole genome shotgun (WGS) entry which is preliminary data.</text>
</comment>
<dbReference type="InterPro" id="IPR007863">
    <property type="entry name" value="Peptidase_M16_C"/>
</dbReference>
<protein>
    <submittedName>
        <fullName evidence="3">Insulinase family protein</fullName>
    </submittedName>
</protein>
<feature type="domain" description="Peptidase M16 C-terminal" evidence="2">
    <location>
        <begin position="184"/>
        <end position="357"/>
    </location>
</feature>
<sequence length="425" mass="47452">MLARNTAPSFVLPAGLSIIDGKEFKLNNGIPVHVINGGTQDVVKIDFIFPAGSVQAQKPLVASFTNHLMQEGTVGMTSAEISEKIDYYGAFLGQSVNYHHAQITLYALTKYLPELLPVIEDIIKKPTFSKHEFDVYLSKKRQDFHVDSEKVKVLSHRESLEVLFGEDHPYGKVAKLKHYDALKISDLKEFHKAQYSSDLCRIIVAGKTNSDFNNLLNQYFGGDDWHNNTEDVSVVPDVPAIKGGLHIVKKDNAIQSALRIVRLGVTKSHPDFLPLMVLNTLFGGYFGSRLMANLREEKGLTYGISSFITSFVKAGMIGVSTEVLAEKRELAVEEVFAEMEKLRSEVVSDEELTRVKNYMLGDLMRNLDGPFALSEAYRGLLGFDLTIGFFNELEQTIINITAEEIKELAVKYLVKDDFHVVVAGK</sequence>